<dbReference type="EMBL" id="VSWC01000054">
    <property type="protein sequence ID" value="KAA1099864.1"/>
    <property type="molecule type" value="Genomic_DNA"/>
</dbReference>
<evidence type="ECO:0000256" key="1">
    <source>
        <dbReference type="SAM" id="SignalP"/>
    </source>
</evidence>
<evidence type="ECO:0000313" key="5">
    <source>
        <dbReference type="Proteomes" id="UP000325313"/>
    </source>
</evidence>
<reference evidence="4 5" key="1">
    <citation type="submission" date="2019-05" db="EMBL/GenBank/DDBJ databases">
        <title>Emergence of the Ug99 lineage of the wheat stem rust pathogen through somatic hybridization.</title>
        <authorList>
            <person name="Li F."/>
            <person name="Upadhyaya N.M."/>
            <person name="Sperschneider J."/>
            <person name="Matny O."/>
            <person name="Nguyen-Phuc H."/>
            <person name="Mago R."/>
            <person name="Raley C."/>
            <person name="Miller M.E."/>
            <person name="Silverstein K.A.T."/>
            <person name="Henningsen E."/>
            <person name="Hirsch C.D."/>
            <person name="Visser B."/>
            <person name="Pretorius Z.A."/>
            <person name="Steffenson B.J."/>
            <person name="Schwessinger B."/>
            <person name="Dodds P.N."/>
            <person name="Figueroa M."/>
        </authorList>
    </citation>
    <scope>NUCLEOTIDE SEQUENCE [LARGE SCALE GENOMIC DNA]</scope>
    <source>
        <strain evidence="2">21-0</strain>
        <strain evidence="3 5">Ug99</strain>
    </source>
</reference>
<evidence type="ECO:0008006" key="6">
    <source>
        <dbReference type="Google" id="ProtNLM"/>
    </source>
</evidence>
<keyword evidence="4" id="KW-1185">Reference proteome</keyword>
<proteinExistence type="predicted"/>
<keyword evidence="1" id="KW-0732">Signal</keyword>
<accession>A0A5B0RF22</accession>
<sequence>MFILLLLTQVHAPKPSMSWLICPECNSQPMTLKPVADNWTGEAASGEMACWEAGCLGRVMARLYNCCSESCRGHPRLHHPQWRASCI</sequence>
<dbReference type="Proteomes" id="UP000325313">
    <property type="component" value="Unassembled WGS sequence"/>
</dbReference>
<feature type="chain" id="PRO_5036366619" description="Secreted protein" evidence="1">
    <location>
        <begin position="19"/>
        <end position="87"/>
    </location>
</feature>
<name>A0A5B0RF22_PUCGR</name>
<evidence type="ECO:0000313" key="2">
    <source>
        <dbReference type="EMBL" id="KAA1099864.1"/>
    </source>
</evidence>
<dbReference type="EMBL" id="VDEP01000208">
    <property type="protein sequence ID" value="KAA1123515.1"/>
    <property type="molecule type" value="Genomic_DNA"/>
</dbReference>
<gene>
    <name evidence="2" type="ORF">PGT21_023121</name>
    <name evidence="3" type="ORF">PGTUg99_023803</name>
</gene>
<evidence type="ECO:0000313" key="3">
    <source>
        <dbReference type="EMBL" id="KAA1123515.1"/>
    </source>
</evidence>
<organism evidence="3 5">
    <name type="scientific">Puccinia graminis f. sp. tritici</name>
    <dbReference type="NCBI Taxonomy" id="56615"/>
    <lineage>
        <taxon>Eukaryota</taxon>
        <taxon>Fungi</taxon>
        <taxon>Dikarya</taxon>
        <taxon>Basidiomycota</taxon>
        <taxon>Pucciniomycotina</taxon>
        <taxon>Pucciniomycetes</taxon>
        <taxon>Pucciniales</taxon>
        <taxon>Pucciniaceae</taxon>
        <taxon>Puccinia</taxon>
    </lineage>
</organism>
<protein>
    <recommendedName>
        <fullName evidence="6">Secreted protein</fullName>
    </recommendedName>
</protein>
<comment type="caution">
    <text evidence="3">The sequence shown here is derived from an EMBL/GenBank/DDBJ whole genome shotgun (WGS) entry which is preliminary data.</text>
</comment>
<evidence type="ECO:0000313" key="4">
    <source>
        <dbReference type="Proteomes" id="UP000324748"/>
    </source>
</evidence>
<feature type="signal peptide" evidence="1">
    <location>
        <begin position="1"/>
        <end position="18"/>
    </location>
</feature>
<dbReference type="AlphaFoldDB" id="A0A5B0RF22"/>
<dbReference type="Proteomes" id="UP000324748">
    <property type="component" value="Unassembled WGS sequence"/>
</dbReference>